<sequence length="197" mass="21928">MRLTSAAKKGIPSAPEDLYNRGKRLILESVEAGVTAMRAFVEVDETVKMTCLDVGLRLKNDFGHILFAQEPLFLPGVDSDSGATGDNYHLLCEGIRRPGVETIASAPYVEANITQAKANISLVLDLAWDHDLHVDFHLDYNIDPDMEPLIWNGPDIDDRGGERDTNYFGWTTAERYVHDGENHATTASDHPQYSQTR</sequence>
<name>A0AAD5YIQ6_9APHY</name>
<comment type="caution">
    <text evidence="1">The sequence shown here is derived from an EMBL/GenBank/DDBJ whole genome shotgun (WGS) entry which is preliminary data.</text>
</comment>
<dbReference type="GO" id="GO:0016814">
    <property type="term" value="F:hydrolase activity, acting on carbon-nitrogen (but not peptide) bonds, in cyclic amidines"/>
    <property type="evidence" value="ECO:0007669"/>
    <property type="project" value="TreeGrafter"/>
</dbReference>
<dbReference type="Proteomes" id="UP001212997">
    <property type="component" value="Unassembled WGS sequence"/>
</dbReference>
<dbReference type="PANTHER" id="PTHR32027">
    <property type="entry name" value="CYTOSINE DEAMINASE"/>
    <property type="match status" value="1"/>
</dbReference>
<dbReference type="SUPFAM" id="SSF51556">
    <property type="entry name" value="Metallo-dependent hydrolases"/>
    <property type="match status" value="1"/>
</dbReference>
<keyword evidence="2" id="KW-1185">Reference proteome</keyword>
<evidence type="ECO:0000313" key="2">
    <source>
        <dbReference type="Proteomes" id="UP001212997"/>
    </source>
</evidence>
<protein>
    <submittedName>
        <fullName evidence="1">Uncharacterized protein</fullName>
    </submittedName>
</protein>
<dbReference type="PANTHER" id="PTHR32027:SF0">
    <property type="entry name" value="CYTOSINE DEAMINASE"/>
    <property type="match status" value="1"/>
</dbReference>
<organism evidence="1 2">
    <name type="scientific">Meripilus lineatus</name>
    <dbReference type="NCBI Taxonomy" id="2056292"/>
    <lineage>
        <taxon>Eukaryota</taxon>
        <taxon>Fungi</taxon>
        <taxon>Dikarya</taxon>
        <taxon>Basidiomycota</taxon>
        <taxon>Agaricomycotina</taxon>
        <taxon>Agaricomycetes</taxon>
        <taxon>Polyporales</taxon>
        <taxon>Meripilaceae</taxon>
        <taxon>Meripilus</taxon>
    </lineage>
</organism>
<accession>A0AAD5YIQ6</accession>
<proteinExistence type="predicted"/>
<dbReference type="InterPro" id="IPR032466">
    <property type="entry name" value="Metal_Hydrolase"/>
</dbReference>
<gene>
    <name evidence="1" type="ORF">NLI96_g5766</name>
</gene>
<dbReference type="EMBL" id="JANAWD010000196">
    <property type="protein sequence ID" value="KAJ3484257.1"/>
    <property type="molecule type" value="Genomic_DNA"/>
</dbReference>
<dbReference type="InterPro" id="IPR052349">
    <property type="entry name" value="Metallo-hydrolase_Enzymes"/>
</dbReference>
<dbReference type="AlphaFoldDB" id="A0AAD5YIQ6"/>
<dbReference type="Gene3D" id="3.20.20.140">
    <property type="entry name" value="Metal-dependent hydrolases"/>
    <property type="match status" value="1"/>
</dbReference>
<reference evidence="1" key="1">
    <citation type="submission" date="2022-07" db="EMBL/GenBank/DDBJ databases">
        <title>Genome Sequence of Physisporinus lineatus.</title>
        <authorList>
            <person name="Buettner E."/>
        </authorList>
    </citation>
    <scope>NUCLEOTIDE SEQUENCE</scope>
    <source>
        <strain evidence="1">VT162</strain>
    </source>
</reference>
<evidence type="ECO:0000313" key="1">
    <source>
        <dbReference type="EMBL" id="KAJ3484257.1"/>
    </source>
</evidence>